<dbReference type="Proteomes" id="UP000634136">
    <property type="component" value="Unassembled WGS sequence"/>
</dbReference>
<dbReference type="AlphaFoldDB" id="A0A834TEE5"/>
<sequence>MAEAQDVPLPSPSPPFVCISVGC</sequence>
<name>A0A834TEE5_9FABA</name>
<dbReference type="EMBL" id="JAAIUW010000008">
    <property type="protein sequence ID" value="KAF7819565.1"/>
    <property type="molecule type" value="Genomic_DNA"/>
</dbReference>
<organism evidence="1 2">
    <name type="scientific">Senna tora</name>
    <dbReference type="NCBI Taxonomy" id="362788"/>
    <lineage>
        <taxon>Eukaryota</taxon>
        <taxon>Viridiplantae</taxon>
        <taxon>Streptophyta</taxon>
        <taxon>Embryophyta</taxon>
        <taxon>Tracheophyta</taxon>
        <taxon>Spermatophyta</taxon>
        <taxon>Magnoliopsida</taxon>
        <taxon>eudicotyledons</taxon>
        <taxon>Gunneridae</taxon>
        <taxon>Pentapetalae</taxon>
        <taxon>rosids</taxon>
        <taxon>fabids</taxon>
        <taxon>Fabales</taxon>
        <taxon>Fabaceae</taxon>
        <taxon>Caesalpinioideae</taxon>
        <taxon>Cassia clade</taxon>
        <taxon>Senna</taxon>
    </lineage>
</organism>
<evidence type="ECO:0000313" key="2">
    <source>
        <dbReference type="Proteomes" id="UP000634136"/>
    </source>
</evidence>
<keyword evidence="2" id="KW-1185">Reference proteome</keyword>
<proteinExistence type="predicted"/>
<comment type="caution">
    <text evidence="1">The sequence shown here is derived from an EMBL/GenBank/DDBJ whole genome shotgun (WGS) entry which is preliminary data.</text>
</comment>
<gene>
    <name evidence="1" type="ORF">G2W53_025020</name>
</gene>
<evidence type="ECO:0000313" key="1">
    <source>
        <dbReference type="EMBL" id="KAF7819565.1"/>
    </source>
</evidence>
<reference evidence="1" key="1">
    <citation type="submission" date="2020-09" db="EMBL/GenBank/DDBJ databases">
        <title>Genome-Enabled Discovery of Anthraquinone Biosynthesis in Senna tora.</title>
        <authorList>
            <person name="Kang S.-H."/>
            <person name="Pandey R.P."/>
            <person name="Lee C.-M."/>
            <person name="Sim J.-S."/>
            <person name="Jeong J.-T."/>
            <person name="Choi B.-S."/>
            <person name="Jung M."/>
            <person name="Ginzburg D."/>
            <person name="Zhao K."/>
            <person name="Won S.Y."/>
            <person name="Oh T.-J."/>
            <person name="Yu Y."/>
            <person name="Kim N.-H."/>
            <person name="Lee O.R."/>
            <person name="Lee T.-H."/>
            <person name="Bashyal P."/>
            <person name="Kim T.-S."/>
            <person name="Lee W.-H."/>
            <person name="Kawkins C."/>
            <person name="Kim C.-K."/>
            <person name="Kim J.S."/>
            <person name="Ahn B.O."/>
            <person name="Rhee S.Y."/>
            <person name="Sohng J.K."/>
        </authorList>
    </citation>
    <scope>NUCLEOTIDE SEQUENCE</scope>
    <source>
        <tissue evidence="1">Leaf</tissue>
    </source>
</reference>
<accession>A0A834TEE5</accession>
<protein>
    <submittedName>
        <fullName evidence="1">Uncharacterized protein</fullName>
    </submittedName>
</protein>